<evidence type="ECO:0000256" key="1">
    <source>
        <dbReference type="ARBA" id="ARBA00022722"/>
    </source>
</evidence>
<dbReference type="Gene3D" id="3.90.320.10">
    <property type="match status" value="1"/>
</dbReference>
<keyword evidence="1" id="KW-0540">Nuclease</keyword>
<dbReference type="InterPro" id="IPR049035">
    <property type="entry name" value="ADDB_N"/>
</dbReference>
<dbReference type="Proteomes" id="UP001199355">
    <property type="component" value="Unassembled WGS sequence"/>
</dbReference>
<sequence>MSLQFITGASGAGKSTYIYRQIIARSEKEPEGRFFILVPDQFTMQTQKDLVSLHDRKGIMNIDVLSFGRLTHRIFEEMGGNRLPMLDDTGKSLIIRRVAAGKKEKLPVLGGRLGQTGYIHEVKSAISEFMQYGIGLQELDQLTDFSKKRGQLYYKLKDLRTIYEGFQQFIRKKYLTTEESLEVLASYVPQSKLLKDSVIVFDGFTGFTPVQNRVIAELMKQAKEVIVTVTLGSGENLWEEIREQELFSMSKKTIQTLAKLARDVEIPIADVVEIAPKCSPRFSEKGMLQHLEKYLFRYPVCVWKPAPAEVSTQSASAGMAAQECAETGGQERFAAQNTASGLPSVQIRLLEASTLREEVRQICIAIRRLVTQQNYCYRDIAVICGDYTSYASCIEQEFAAFGIPVYLDQTRGVTLNPFIEYIKSALQVRVKNYSYESVFHYLRSGLADFTPEETDRLEVYVRALGIRGRKKWETLFVYPTENMLDAKAELAQLNALRERLVLGLAPLYGKYKTTKEYAQGLYEFIAQNKIQQKLKSFEQRFAEAGDPVREREYAQIYRLVMDLLDQIVSLVGEEETTAEEFAKLLEAGFEELQVGTIPQNVDRVVAGDMERTRLKQVKALFFAGVNDGNIPGNAGNGGIISDLDREFLTGSGQELAPSPRQQMYIQRFYLYLNMTKPSELLVLSWARMNLEGRALRKSFLVGQVQRLFPTIPTEKPELEPMLLQVQSFSDGREYLANGLRSYADGLLDEAAEREFLTLYRVYQRQDVYRLWSGQLTDTAFFSYQEPSLGKAVAAALYGQTISGSVSRLEQFAACAYAHFLRYGMKLKEQEEFAFEAVDMGNLYHGVLEIFAEKLKEIGKNWFDFTEEEGERLVDEAVDAYAVTYHHTVLFDSARNAYIVQRIKRILKRTVSAMQYQLKKGSFVPEKFEVSFSVLEELDAVNIALSEQEKMRLRGRIDRVDMKEDREHVYVKVVDYKSGSREFSLAALYYGLQLQLVVYMNAAMEIAQKKHPEKEIVPAAMLYYRVQDPMIEMPEGEPSAEEVNAQVLRALRTTGIVNAREDVVEGLDQGFSGRSDVVPLERKKDGSFSARSSVLEETDFQAVSAFVEQKIRQAGRQILDGKIALDPYEQGNRNACEYCAYQKVCGFDKKIDGFVMRELENLKEDEAMELIRKEVADGNEVHGESAAGH</sequence>
<evidence type="ECO:0000313" key="12">
    <source>
        <dbReference type="Proteomes" id="UP001199355"/>
    </source>
</evidence>
<dbReference type="PANTHER" id="PTHR30591">
    <property type="entry name" value="RECBCD ENZYME SUBUNIT RECC"/>
    <property type="match status" value="1"/>
</dbReference>
<accession>A0AAE3AWA5</accession>
<keyword evidence="4" id="KW-0378">Hydrolase</keyword>
<reference evidence="11 12" key="1">
    <citation type="submission" date="2021-10" db="EMBL/GenBank/DDBJ databases">
        <title>Anaerobic single-cell dispensing facilitates the cultivation of human gut bacteria.</title>
        <authorList>
            <person name="Afrizal A."/>
        </authorList>
    </citation>
    <scope>NUCLEOTIDE SEQUENCE [LARGE SCALE GENOMIC DNA]</scope>
    <source>
        <strain evidence="11 12">CLA-AA-H244</strain>
    </source>
</reference>
<dbReference type="InterPro" id="IPR011604">
    <property type="entry name" value="PDDEXK-like_dom_sf"/>
</dbReference>
<evidence type="ECO:0000256" key="6">
    <source>
        <dbReference type="ARBA" id="ARBA00022839"/>
    </source>
</evidence>
<comment type="caution">
    <text evidence="11">The sequence shown here is derived from an EMBL/GenBank/DDBJ whole genome shotgun (WGS) entry which is preliminary data.</text>
</comment>
<evidence type="ECO:0000256" key="3">
    <source>
        <dbReference type="ARBA" id="ARBA00022763"/>
    </source>
</evidence>
<feature type="domain" description="UvrD-like helicase C-terminal" evidence="10">
    <location>
        <begin position="316"/>
        <end position="602"/>
    </location>
</feature>
<keyword evidence="6" id="KW-0269">Exonuclease</keyword>
<dbReference type="GO" id="GO:0004386">
    <property type="term" value="F:helicase activity"/>
    <property type="evidence" value="ECO:0007669"/>
    <property type="project" value="UniProtKB-KW"/>
</dbReference>
<name>A0AAE3AWA5_9FIRM</name>
<keyword evidence="12" id="KW-1185">Reference proteome</keyword>
<evidence type="ECO:0000256" key="8">
    <source>
        <dbReference type="ARBA" id="ARBA00023125"/>
    </source>
</evidence>
<evidence type="ECO:0000259" key="10">
    <source>
        <dbReference type="PROSITE" id="PS51217"/>
    </source>
</evidence>
<evidence type="ECO:0000256" key="9">
    <source>
        <dbReference type="ARBA" id="ARBA00023204"/>
    </source>
</evidence>
<dbReference type="PROSITE" id="PS51217">
    <property type="entry name" value="UVRD_HELICASE_CTER"/>
    <property type="match status" value="1"/>
</dbReference>
<keyword evidence="7" id="KW-0067">ATP-binding</keyword>
<evidence type="ECO:0000256" key="5">
    <source>
        <dbReference type="ARBA" id="ARBA00022806"/>
    </source>
</evidence>
<keyword evidence="2" id="KW-0547">Nucleotide-binding</keyword>
<keyword evidence="8" id="KW-0238">DNA-binding</keyword>
<dbReference type="EMBL" id="JAJEQF010000024">
    <property type="protein sequence ID" value="MCC2167995.1"/>
    <property type="molecule type" value="Genomic_DNA"/>
</dbReference>
<evidence type="ECO:0000256" key="4">
    <source>
        <dbReference type="ARBA" id="ARBA00022801"/>
    </source>
</evidence>
<dbReference type="SUPFAM" id="SSF52540">
    <property type="entry name" value="P-loop containing nucleoside triphosphate hydrolases"/>
    <property type="match status" value="1"/>
</dbReference>
<protein>
    <submittedName>
        <fullName evidence="11">PD-(D/E)XK nuclease family protein</fullName>
    </submittedName>
</protein>
<dbReference type="InterPro" id="IPR038726">
    <property type="entry name" value="PDDEXK_AddAB-type"/>
</dbReference>
<dbReference type="Gene3D" id="3.40.50.300">
    <property type="entry name" value="P-loop containing nucleotide triphosphate hydrolases"/>
    <property type="match status" value="4"/>
</dbReference>
<dbReference type="PANTHER" id="PTHR30591:SF1">
    <property type="entry name" value="RECBCD ENZYME SUBUNIT RECC"/>
    <property type="match status" value="1"/>
</dbReference>
<keyword evidence="5" id="KW-0347">Helicase</keyword>
<dbReference type="GO" id="GO:0003677">
    <property type="term" value="F:DNA binding"/>
    <property type="evidence" value="ECO:0007669"/>
    <property type="project" value="UniProtKB-KW"/>
</dbReference>
<dbReference type="Pfam" id="PF12705">
    <property type="entry name" value="PDDEXK_1"/>
    <property type="match status" value="1"/>
</dbReference>
<evidence type="ECO:0000256" key="2">
    <source>
        <dbReference type="ARBA" id="ARBA00022741"/>
    </source>
</evidence>
<evidence type="ECO:0000256" key="7">
    <source>
        <dbReference type="ARBA" id="ARBA00022840"/>
    </source>
</evidence>
<dbReference type="Pfam" id="PF21445">
    <property type="entry name" value="ADDB_N"/>
    <property type="match status" value="1"/>
</dbReference>
<keyword evidence="9" id="KW-0234">DNA repair</keyword>
<organism evidence="11 12">
    <name type="scientific">Gallintestinimicrobium propionicum</name>
    <dbReference type="NCBI Taxonomy" id="2981770"/>
    <lineage>
        <taxon>Bacteria</taxon>
        <taxon>Bacillati</taxon>
        <taxon>Bacillota</taxon>
        <taxon>Clostridia</taxon>
        <taxon>Lachnospirales</taxon>
        <taxon>Lachnospiraceae</taxon>
        <taxon>Gallintestinimicrobium</taxon>
    </lineage>
</organism>
<dbReference type="GO" id="GO:0005524">
    <property type="term" value="F:ATP binding"/>
    <property type="evidence" value="ECO:0007669"/>
    <property type="project" value="UniProtKB-KW"/>
</dbReference>
<proteinExistence type="predicted"/>
<keyword evidence="3" id="KW-0227">DNA damage</keyword>
<dbReference type="InterPro" id="IPR027417">
    <property type="entry name" value="P-loop_NTPase"/>
</dbReference>
<dbReference type="GO" id="GO:0004527">
    <property type="term" value="F:exonuclease activity"/>
    <property type="evidence" value="ECO:0007669"/>
    <property type="project" value="UniProtKB-KW"/>
</dbReference>
<dbReference type="AlphaFoldDB" id="A0AAE3AWA5"/>
<dbReference type="RefSeq" id="WP_308728430.1">
    <property type="nucleotide sequence ID" value="NZ_JAJEQF010000024.1"/>
</dbReference>
<dbReference type="InterPro" id="IPR011335">
    <property type="entry name" value="Restrct_endonuc-II-like"/>
</dbReference>
<dbReference type="InterPro" id="IPR014017">
    <property type="entry name" value="DNA_helicase_UvrD-like_C"/>
</dbReference>
<dbReference type="GO" id="GO:0006281">
    <property type="term" value="P:DNA repair"/>
    <property type="evidence" value="ECO:0007669"/>
    <property type="project" value="UniProtKB-KW"/>
</dbReference>
<gene>
    <name evidence="11" type="ORF">LKD45_09860</name>
</gene>
<dbReference type="GO" id="GO:0006310">
    <property type="term" value="P:DNA recombination"/>
    <property type="evidence" value="ECO:0007669"/>
    <property type="project" value="TreeGrafter"/>
</dbReference>
<dbReference type="SUPFAM" id="SSF52980">
    <property type="entry name" value="Restriction endonuclease-like"/>
    <property type="match status" value="1"/>
</dbReference>
<evidence type="ECO:0000313" key="11">
    <source>
        <dbReference type="EMBL" id="MCC2167995.1"/>
    </source>
</evidence>